<name>A0ABQ8IGA5_9ROSI</name>
<dbReference type="InterPro" id="IPR002083">
    <property type="entry name" value="MATH/TRAF_dom"/>
</dbReference>
<reference evidence="2 3" key="1">
    <citation type="submission" date="2021-02" db="EMBL/GenBank/DDBJ databases">
        <title>Plant Genome Project.</title>
        <authorList>
            <person name="Zhang R.-G."/>
        </authorList>
    </citation>
    <scope>NUCLEOTIDE SEQUENCE [LARGE SCALE GENOMIC DNA]</scope>
    <source>
        <tissue evidence="2">Leaves</tissue>
    </source>
</reference>
<dbReference type="Pfam" id="PF22486">
    <property type="entry name" value="MATH_2"/>
    <property type="match status" value="2"/>
</dbReference>
<dbReference type="SUPFAM" id="SSF49599">
    <property type="entry name" value="TRAF domain-like"/>
    <property type="match status" value="2"/>
</dbReference>
<gene>
    <name evidence="2" type="ORF">JRO89_XS02G0195700</name>
</gene>
<feature type="domain" description="MATH" evidence="1">
    <location>
        <begin position="17"/>
        <end position="161"/>
    </location>
</feature>
<dbReference type="PANTHER" id="PTHR46162">
    <property type="entry name" value="TRAF-LIKE FAMILY PROTEIN"/>
    <property type="match status" value="1"/>
</dbReference>
<dbReference type="PROSITE" id="PS50144">
    <property type="entry name" value="MATH"/>
    <property type="match status" value="2"/>
</dbReference>
<dbReference type="InterPro" id="IPR008974">
    <property type="entry name" value="TRAF-like"/>
</dbReference>
<evidence type="ECO:0000259" key="1">
    <source>
        <dbReference type="PROSITE" id="PS50144"/>
    </source>
</evidence>
<accession>A0ABQ8IGA5</accession>
<keyword evidence="3" id="KW-1185">Reference proteome</keyword>
<evidence type="ECO:0000313" key="2">
    <source>
        <dbReference type="EMBL" id="KAH7575692.1"/>
    </source>
</evidence>
<dbReference type="PANTHER" id="PTHR46162:SF40">
    <property type="entry name" value="TRAF-LIKE FAMILY PROTEIN"/>
    <property type="match status" value="1"/>
</dbReference>
<organism evidence="2 3">
    <name type="scientific">Xanthoceras sorbifolium</name>
    <dbReference type="NCBI Taxonomy" id="99658"/>
    <lineage>
        <taxon>Eukaryota</taxon>
        <taxon>Viridiplantae</taxon>
        <taxon>Streptophyta</taxon>
        <taxon>Embryophyta</taxon>
        <taxon>Tracheophyta</taxon>
        <taxon>Spermatophyta</taxon>
        <taxon>Magnoliopsida</taxon>
        <taxon>eudicotyledons</taxon>
        <taxon>Gunneridae</taxon>
        <taxon>Pentapetalae</taxon>
        <taxon>rosids</taxon>
        <taxon>malvids</taxon>
        <taxon>Sapindales</taxon>
        <taxon>Sapindaceae</taxon>
        <taxon>Xanthoceroideae</taxon>
        <taxon>Xanthoceras</taxon>
    </lineage>
</organism>
<sequence length="317" mass="36422">MSISNEILGEEKNVQLPPQFTLKIEPYSSKAQGKKCASDISREERDLQPAHFTLKMESYSSVLDALEGKEERYETGSFDAGGYKCNPFPTDNWTVCVNFKLFVLNQKTNKYLTIQDAKGAVRYYDKLRTEHGYAQLLSLDKFNDPCNGYLVNDCCVFGAEVLVIQPSSGNEETINMVKELDERTYTWSITNFSKSEKSQYSGDFRIGGRKWKLKFYPKGNKSQKGKSLSLYLWLADWESVEPKRKVYAKYKLRVLDHSEVNTIEKPASKWFDSKTGQGYHDFIPLDDIYELSNGYLKNDTLILEVEFDVISAIKVRP</sequence>
<proteinExistence type="predicted"/>
<dbReference type="EMBL" id="JAFEMO010000002">
    <property type="protein sequence ID" value="KAH7575692.1"/>
    <property type="molecule type" value="Genomic_DNA"/>
</dbReference>
<dbReference type="Gene3D" id="2.60.210.10">
    <property type="entry name" value="Apoptosis, Tumor Necrosis Factor Receptor Associated Protein 2, Chain A"/>
    <property type="match status" value="2"/>
</dbReference>
<dbReference type="Proteomes" id="UP000827721">
    <property type="component" value="Unassembled WGS sequence"/>
</dbReference>
<feature type="domain" description="MATH" evidence="1">
    <location>
        <begin position="182"/>
        <end position="307"/>
    </location>
</feature>
<comment type="caution">
    <text evidence="2">The sequence shown here is derived from an EMBL/GenBank/DDBJ whole genome shotgun (WGS) entry which is preliminary data.</text>
</comment>
<protein>
    <recommendedName>
        <fullName evidence="1">MATH domain-containing protein</fullName>
    </recommendedName>
</protein>
<evidence type="ECO:0000313" key="3">
    <source>
        <dbReference type="Proteomes" id="UP000827721"/>
    </source>
</evidence>
<dbReference type="CDD" id="cd00121">
    <property type="entry name" value="MATH"/>
    <property type="match status" value="2"/>
</dbReference>
<dbReference type="SMART" id="SM00061">
    <property type="entry name" value="MATH"/>
    <property type="match status" value="1"/>
</dbReference>